<evidence type="ECO:0000313" key="2">
    <source>
        <dbReference type="Proteomes" id="UP001362999"/>
    </source>
</evidence>
<protein>
    <submittedName>
        <fullName evidence="1">Uncharacterized protein</fullName>
    </submittedName>
</protein>
<accession>A0AAW0DBI7</accession>
<comment type="caution">
    <text evidence="1">The sequence shown here is derived from an EMBL/GenBank/DDBJ whole genome shotgun (WGS) entry which is preliminary data.</text>
</comment>
<name>A0AAW0DBI7_9AGAR</name>
<keyword evidence="2" id="KW-1185">Reference proteome</keyword>
<dbReference type="Proteomes" id="UP001362999">
    <property type="component" value="Unassembled WGS sequence"/>
</dbReference>
<dbReference type="AlphaFoldDB" id="A0AAW0DBI7"/>
<reference evidence="1 2" key="1">
    <citation type="journal article" date="2024" name="J Genomics">
        <title>Draft genome sequencing and assembly of Favolaschia claudopus CIRM-BRFM 2984 isolated from oak limbs.</title>
        <authorList>
            <person name="Navarro D."/>
            <person name="Drula E."/>
            <person name="Chaduli D."/>
            <person name="Cazenave R."/>
            <person name="Ahrendt S."/>
            <person name="Wang J."/>
            <person name="Lipzen A."/>
            <person name="Daum C."/>
            <person name="Barry K."/>
            <person name="Grigoriev I.V."/>
            <person name="Favel A."/>
            <person name="Rosso M.N."/>
            <person name="Martin F."/>
        </authorList>
    </citation>
    <scope>NUCLEOTIDE SEQUENCE [LARGE SCALE GENOMIC DNA]</scope>
    <source>
        <strain evidence="1 2">CIRM-BRFM 2984</strain>
    </source>
</reference>
<organism evidence="1 2">
    <name type="scientific">Favolaschia claudopus</name>
    <dbReference type="NCBI Taxonomy" id="2862362"/>
    <lineage>
        <taxon>Eukaryota</taxon>
        <taxon>Fungi</taxon>
        <taxon>Dikarya</taxon>
        <taxon>Basidiomycota</taxon>
        <taxon>Agaricomycotina</taxon>
        <taxon>Agaricomycetes</taxon>
        <taxon>Agaricomycetidae</taxon>
        <taxon>Agaricales</taxon>
        <taxon>Marasmiineae</taxon>
        <taxon>Mycenaceae</taxon>
        <taxon>Favolaschia</taxon>
    </lineage>
</organism>
<evidence type="ECO:0000313" key="1">
    <source>
        <dbReference type="EMBL" id="KAK7048293.1"/>
    </source>
</evidence>
<dbReference type="EMBL" id="JAWWNJ010000009">
    <property type="protein sequence ID" value="KAK7048293.1"/>
    <property type="molecule type" value="Genomic_DNA"/>
</dbReference>
<proteinExistence type="predicted"/>
<gene>
    <name evidence="1" type="ORF">R3P38DRAFT_1858341</name>
</gene>
<sequence>MPSRVSAVSICNWDPRPSRVSTCFNQQYALRKEPRGLKFLKRYKLADKRTQATRFLGTSDLRKFPRCHSSSTPRIIVSSAGEGVHWLVQQARRNHQSWIQVSGDCNRNAASRHQEREEQSIVGGLVQVDFCRKCTALGGKSSPPQISNSAPREQKKIGLNLFLTKLTCLMNEFFGFRAHMGVALSTDRKNVREPENYAARECKMRFTCLIICRLRKDLRRARRRCNDQLCKALKVLFMNPPHTTKPLSTCE</sequence>